<dbReference type="PROSITE" id="PS50005">
    <property type="entry name" value="TPR"/>
    <property type="match status" value="1"/>
</dbReference>
<reference evidence="2 3" key="1">
    <citation type="submission" date="2020-04" db="EMBL/GenBank/DDBJ databases">
        <authorList>
            <person name="De Canck E."/>
        </authorList>
    </citation>
    <scope>NUCLEOTIDE SEQUENCE [LARGE SCALE GENOMIC DNA]</scope>
    <source>
        <strain evidence="2 3">LMG 29739</strain>
    </source>
</reference>
<sequence length="479" mass="53155">MALPAQAADGLTRQPSAANNPDMQKTIAILEAALDADPLNMGLHAALAETLRDAGNEGGYLAHHIAVQTSIAITTSASEAGASVEAIEAIRSALPLYNLATAYSIRGDYAAAKHWFEHALTIEPDLAIAHQNLAAVLDFLKEPDAAQTHRSRAYSLQRVFVEAAEHAPRRVLILCAGRTSGNVPFDTLLPVDRSHRIKYAIDYANEIEDFQLPRYDLVFNAIGEPDVAQPLLKRLETFARHCGRPLLNQPAAVMNTQRHRLPELLAGLDDVLVPPCMRIDVPPVSPDDLAAHLDEGRIGFPLLLRPLAKHGGEGVSLHQSFDTLWPAVQALDAPCYLTMYRNYRNADGHFRKYRSIFVDREPFPYHLAIGPQWMVHYFSAEMTQHPWKLDEERRFLEDPRTALGERATRALAAVARRLDLDYAGIDYTLLDDGRVLVFEANATMLVHREATDGALAHKNAFVERIVQAFEAMQAARLRN</sequence>
<dbReference type="AlphaFoldDB" id="A0A6J5DD01"/>
<keyword evidence="1" id="KW-0802">TPR repeat</keyword>
<name>A0A6J5DD01_9BURK</name>
<dbReference type="InterPro" id="IPR011990">
    <property type="entry name" value="TPR-like_helical_dom_sf"/>
</dbReference>
<dbReference type="EMBL" id="CADIKF010000006">
    <property type="protein sequence ID" value="CAB3751042.1"/>
    <property type="molecule type" value="Genomic_DNA"/>
</dbReference>
<gene>
    <name evidence="2" type="ORF">LMG29739_01210</name>
</gene>
<dbReference type="SMART" id="SM00028">
    <property type="entry name" value="TPR"/>
    <property type="match status" value="2"/>
</dbReference>
<evidence type="ECO:0000313" key="3">
    <source>
        <dbReference type="Proteomes" id="UP000494329"/>
    </source>
</evidence>
<protein>
    <submittedName>
        <fullName evidence="2">Uncharacterized protein</fullName>
    </submittedName>
</protein>
<dbReference type="Pfam" id="PF13181">
    <property type="entry name" value="TPR_8"/>
    <property type="match status" value="1"/>
</dbReference>
<evidence type="ECO:0000256" key="1">
    <source>
        <dbReference type="PROSITE-ProRule" id="PRU00339"/>
    </source>
</evidence>
<dbReference type="Gene3D" id="1.25.40.10">
    <property type="entry name" value="Tetratricopeptide repeat domain"/>
    <property type="match status" value="1"/>
</dbReference>
<feature type="repeat" description="TPR" evidence="1">
    <location>
        <begin position="93"/>
        <end position="126"/>
    </location>
</feature>
<organism evidence="2 3">
    <name type="scientific">Paraburkholderia solisilvae</name>
    <dbReference type="NCBI Taxonomy" id="624376"/>
    <lineage>
        <taxon>Bacteria</taxon>
        <taxon>Pseudomonadati</taxon>
        <taxon>Pseudomonadota</taxon>
        <taxon>Betaproteobacteria</taxon>
        <taxon>Burkholderiales</taxon>
        <taxon>Burkholderiaceae</taxon>
        <taxon>Paraburkholderia</taxon>
    </lineage>
</organism>
<dbReference type="SUPFAM" id="SSF48452">
    <property type="entry name" value="TPR-like"/>
    <property type="match status" value="1"/>
</dbReference>
<dbReference type="RefSeq" id="WP_175109895.1">
    <property type="nucleotide sequence ID" value="NZ_CADIKF010000006.1"/>
</dbReference>
<evidence type="ECO:0000313" key="2">
    <source>
        <dbReference type="EMBL" id="CAB3751042.1"/>
    </source>
</evidence>
<dbReference type="SUPFAM" id="SSF56059">
    <property type="entry name" value="Glutathione synthetase ATP-binding domain-like"/>
    <property type="match status" value="1"/>
</dbReference>
<proteinExistence type="predicted"/>
<keyword evidence="3" id="KW-1185">Reference proteome</keyword>
<accession>A0A6J5DD01</accession>
<dbReference type="Proteomes" id="UP000494329">
    <property type="component" value="Unassembled WGS sequence"/>
</dbReference>
<dbReference type="InterPro" id="IPR019734">
    <property type="entry name" value="TPR_rpt"/>
</dbReference>